<evidence type="ECO:0000313" key="6">
    <source>
        <dbReference type="EMBL" id="ANY70214.1"/>
    </source>
</evidence>
<dbReference type="RefSeq" id="WP_099521143.1">
    <property type="nucleotide sequence ID" value="NZ_CP016808.1"/>
</dbReference>
<accession>A0A1B2DR67</accession>
<evidence type="ECO:0000256" key="4">
    <source>
        <dbReference type="ARBA" id="ARBA00023033"/>
    </source>
</evidence>
<evidence type="ECO:0000256" key="2">
    <source>
        <dbReference type="ARBA" id="ARBA00022643"/>
    </source>
</evidence>
<sequence>MVFCWMLPQGDLQQITEQARAAEGYGFDSVLLINANEYMDPWLAAAYLAERTGKLRFLIAQNTSYILPTAAAKALSTLNLLTGGRADINVVTGSSAIEMGRMTKALSHEQRYERTKEFVELFHRLQEGGTVHFRGSWFEVNQGELYPKPPARGSVFISGSSPEAMRIAAASGHHYLTYGHDYPVVSKRLETFRGYIPKASLHRPKCGIMIDIIARETTESAWSAAERFLGGASALEKRTNRLFRNNCDAAGIQSYKAHYADPMAKVSEHLWAGLVQLNTSNGFSIVGSYEEVRQSIRKFQQLGVDYFILSGLAGPDEQLRIGEYILPYVRGNGEPKGLSPAVKEATANGNGNYA</sequence>
<keyword evidence="3" id="KW-0560">Oxidoreductase</keyword>
<dbReference type="AlphaFoldDB" id="A0A1B2DR67"/>
<organism evidence="6">
    <name type="scientific">Paenibacillus sp. BIHB 4019</name>
    <dbReference type="NCBI Taxonomy" id="1870819"/>
    <lineage>
        <taxon>Bacteria</taxon>
        <taxon>Bacillati</taxon>
        <taxon>Bacillota</taxon>
        <taxon>Bacilli</taxon>
        <taxon>Bacillales</taxon>
        <taxon>Paenibacillaceae</taxon>
        <taxon>Paenibacillus</taxon>
    </lineage>
</organism>
<proteinExistence type="predicted"/>
<evidence type="ECO:0000256" key="3">
    <source>
        <dbReference type="ARBA" id="ARBA00023002"/>
    </source>
</evidence>
<reference evidence="6" key="1">
    <citation type="submission" date="2016-08" db="EMBL/GenBank/DDBJ databases">
        <title>Complete Genome Seqeunce of Paenibacillus sp. BIHB 4019 from tea rhizoplane.</title>
        <authorList>
            <person name="Thakur R."/>
            <person name="Swarnkar M.K."/>
            <person name="Gulati A."/>
        </authorList>
    </citation>
    <scope>NUCLEOTIDE SEQUENCE [LARGE SCALE GENOMIC DNA]</scope>
    <source>
        <strain evidence="6">BIHB4019</strain>
    </source>
</reference>
<protein>
    <recommendedName>
        <fullName evidence="5">Luciferase-like domain-containing protein</fullName>
    </recommendedName>
</protein>
<keyword evidence="4" id="KW-0503">Monooxygenase</keyword>
<dbReference type="Gene3D" id="3.20.20.30">
    <property type="entry name" value="Luciferase-like domain"/>
    <property type="match status" value="1"/>
</dbReference>
<feature type="domain" description="Luciferase-like" evidence="5">
    <location>
        <begin position="7"/>
        <end position="305"/>
    </location>
</feature>
<evidence type="ECO:0000259" key="5">
    <source>
        <dbReference type="Pfam" id="PF00296"/>
    </source>
</evidence>
<dbReference type="EMBL" id="CP016808">
    <property type="protein sequence ID" value="ANY70214.1"/>
    <property type="molecule type" value="Genomic_DNA"/>
</dbReference>
<dbReference type="Pfam" id="PF00296">
    <property type="entry name" value="Bac_luciferase"/>
    <property type="match status" value="1"/>
</dbReference>
<dbReference type="InterPro" id="IPR011251">
    <property type="entry name" value="Luciferase-like_dom"/>
</dbReference>
<keyword evidence="2" id="KW-0288">FMN</keyword>
<dbReference type="InterPro" id="IPR036661">
    <property type="entry name" value="Luciferase-like_sf"/>
</dbReference>
<evidence type="ECO:0000256" key="1">
    <source>
        <dbReference type="ARBA" id="ARBA00022630"/>
    </source>
</evidence>
<gene>
    <name evidence="6" type="ORF">BBD42_29685</name>
</gene>
<name>A0A1B2DR67_9BACL</name>
<dbReference type="GO" id="GO:0008726">
    <property type="term" value="F:alkanesulfonate monooxygenase activity"/>
    <property type="evidence" value="ECO:0007669"/>
    <property type="project" value="TreeGrafter"/>
</dbReference>
<keyword evidence="1" id="KW-0285">Flavoprotein</keyword>
<dbReference type="SUPFAM" id="SSF51679">
    <property type="entry name" value="Bacterial luciferase-like"/>
    <property type="match status" value="1"/>
</dbReference>
<dbReference type="PANTHER" id="PTHR42847">
    <property type="entry name" value="ALKANESULFONATE MONOOXYGENASE"/>
    <property type="match status" value="1"/>
</dbReference>
<dbReference type="PANTHER" id="PTHR42847:SF4">
    <property type="entry name" value="ALKANESULFONATE MONOOXYGENASE-RELATED"/>
    <property type="match status" value="1"/>
</dbReference>
<dbReference type="GO" id="GO:0046306">
    <property type="term" value="P:alkanesulfonate catabolic process"/>
    <property type="evidence" value="ECO:0007669"/>
    <property type="project" value="TreeGrafter"/>
</dbReference>
<dbReference type="InterPro" id="IPR050172">
    <property type="entry name" value="SsuD_RutA_monooxygenase"/>
</dbReference>